<reference evidence="3" key="1">
    <citation type="journal article" date="2007" name="PLoS ONE">
        <title>The first genome sequence of an elite grapevine cultivar (Pinot noir Vitis vinifera L.): coping with a highly heterozygous genome.</title>
        <authorList>
            <person name="Velasco R."/>
            <person name="Zharkikh A."/>
            <person name="Troggio M."/>
            <person name="Cartwright D.A."/>
            <person name="Cestaro A."/>
            <person name="Pruss D."/>
            <person name="Pindo M."/>
            <person name="FitzGerald L.M."/>
            <person name="Vezzulli S."/>
            <person name="Reid J."/>
            <person name="Malacarne G."/>
            <person name="Iliev D."/>
            <person name="Coppola G."/>
            <person name="Wardell B."/>
            <person name="Micheletti D."/>
            <person name="Macalma T."/>
            <person name="Facci M."/>
            <person name="Mitchell J.T."/>
            <person name="Perazzolli M."/>
            <person name="Eldredge G."/>
            <person name="Gatto P."/>
            <person name="Oyzerski R."/>
            <person name="Moretto M."/>
            <person name="Gutin N."/>
            <person name="Stefanini M."/>
            <person name="Chen Y."/>
            <person name="Segala C."/>
            <person name="Davenport C."/>
            <person name="Dematte L."/>
            <person name="Mraz A."/>
            <person name="Battilana J."/>
            <person name="Stormo K."/>
            <person name="Costa F."/>
            <person name="Tao Q."/>
            <person name="Si-Ammour A."/>
            <person name="Harkins T."/>
            <person name="Lackey A."/>
            <person name="Perbost C."/>
            <person name="Taillon B."/>
            <person name="Stella A."/>
            <person name="Solovyev V."/>
            <person name="Fawcett J.A."/>
            <person name="Sterck L."/>
            <person name="Vandepoele K."/>
            <person name="Grando S.M."/>
            <person name="Toppo S."/>
            <person name="Moser C."/>
            <person name="Lanchbury J."/>
            <person name="Bogden R."/>
            <person name="Skolnick M."/>
            <person name="Sgaramella V."/>
            <person name="Bhatnagar S.K."/>
            <person name="Fontana P."/>
            <person name="Gutin A."/>
            <person name="Van de Peer Y."/>
            <person name="Salamini F."/>
            <person name="Viola R."/>
        </authorList>
    </citation>
    <scope>NUCLEOTIDE SEQUENCE</scope>
</reference>
<evidence type="ECO:0000313" key="3">
    <source>
        <dbReference type="EMBL" id="CAN69471.1"/>
    </source>
</evidence>
<dbReference type="SUPFAM" id="SSF56219">
    <property type="entry name" value="DNase I-like"/>
    <property type="match status" value="1"/>
</dbReference>
<feature type="region of interest" description="Disordered" evidence="1">
    <location>
        <begin position="256"/>
        <end position="337"/>
    </location>
</feature>
<accession>A5AXI9</accession>
<organism evidence="3">
    <name type="scientific">Vitis vinifera</name>
    <name type="common">Grape</name>
    <dbReference type="NCBI Taxonomy" id="29760"/>
    <lineage>
        <taxon>Eukaryota</taxon>
        <taxon>Viridiplantae</taxon>
        <taxon>Streptophyta</taxon>
        <taxon>Embryophyta</taxon>
        <taxon>Tracheophyta</taxon>
        <taxon>Spermatophyta</taxon>
        <taxon>Magnoliopsida</taxon>
        <taxon>eudicotyledons</taxon>
        <taxon>Gunneridae</taxon>
        <taxon>Pentapetalae</taxon>
        <taxon>rosids</taxon>
        <taxon>Vitales</taxon>
        <taxon>Vitaceae</taxon>
        <taxon>Viteae</taxon>
        <taxon>Vitis</taxon>
    </lineage>
</organism>
<name>A5AXI9_VITVI</name>
<proteinExistence type="predicted"/>
<dbReference type="PANTHER" id="PTHR33710:SF71">
    <property type="entry name" value="ENDONUCLEASE_EXONUCLEASE_PHOSPHATASE DOMAIN-CONTAINING PROTEIN"/>
    <property type="match status" value="1"/>
</dbReference>
<dbReference type="PANTHER" id="PTHR33710">
    <property type="entry name" value="BNAC02G09200D PROTEIN"/>
    <property type="match status" value="1"/>
</dbReference>
<dbReference type="Pfam" id="PF14111">
    <property type="entry name" value="DUF4283"/>
    <property type="match status" value="1"/>
</dbReference>
<dbReference type="Gene3D" id="3.60.10.10">
    <property type="entry name" value="Endonuclease/exonuclease/phosphatase"/>
    <property type="match status" value="1"/>
</dbReference>
<feature type="domain" description="DUF4283" evidence="2">
    <location>
        <begin position="65"/>
        <end position="151"/>
    </location>
</feature>
<dbReference type="EMBL" id="AM439246">
    <property type="protein sequence ID" value="CAN69471.1"/>
    <property type="molecule type" value="Genomic_DNA"/>
</dbReference>
<dbReference type="InterPro" id="IPR025558">
    <property type="entry name" value="DUF4283"/>
</dbReference>
<protein>
    <recommendedName>
        <fullName evidence="2">DUF4283 domain-containing protein</fullName>
    </recommendedName>
</protein>
<sequence>MLASKLRSVGVTPLQWKGALLDNHLPSQVSPSSSVVRDSSSLWDCPVPHDVVWLEIEKETLDRNDELVSRCLVGCWVGDVDRLPDLVSFGSWAKNSWFLEGNLWLSNVRGNFILLEFEFEDEAERVYSSGTRRIRGRSFCLEKWKSSVGCLEGDRDARHVWVIIFGLPLHLWGRSLFKKFEDSCGRFVAVDENTAERQNLKWDRVLVETREWQHPNSLQVVDGSSCYALQLWWEEEPCLSTVIPTHGSGAWKIAEEEQAPSRAKGSVDPQPSSTVFLQPEKLPTSVLGTGAPASDMTGAAAPPSPARAFPPRRSSQVHPVGSVAPSGSAATCEGASPPPPVEACNMLSLSPISLRGESSSSSSPFWDTGLERGRGPGSSPLISMARDVEVTPNPLSIMLRDGSTVILTKASTSNLEKDMAKQRDLSDYPPCEEGWSEEELSKLLHFSKVLGMPVEGHEVEILELLTKLKLKTGSNSLETALTASLGSSSGVYGLVIGSEKEDFWEELGAIRGLWEDPWCIGGDFNAVRYPEKRRNAPRLTADMRRFSEVIGELGLRDIPLAGGPFTWIGGLNSQAASKLDRFLISDQWEDHFSAITQSALPRLVSDHSPIVLEAGGFSSGRSPFRFENMWLKIDGFKDLIRSWWNGYSVEGYSSHCIAEKLKALKKDLKKWNKEVVGNVSFNRAEAFSRLQRWEVKENENTLTPEDLEAKIWILRNIRNRPFWKKLLGNRS</sequence>
<dbReference type="AlphaFoldDB" id="A5AXI9"/>
<dbReference type="InterPro" id="IPR036691">
    <property type="entry name" value="Endo/exonu/phosph_ase_sf"/>
</dbReference>
<gene>
    <name evidence="3" type="ORF">VITISV_014372</name>
</gene>
<feature type="region of interest" description="Disordered" evidence="1">
    <location>
        <begin position="355"/>
        <end position="381"/>
    </location>
</feature>
<evidence type="ECO:0000256" key="1">
    <source>
        <dbReference type="SAM" id="MobiDB-lite"/>
    </source>
</evidence>
<evidence type="ECO:0000259" key="2">
    <source>
        <dbReference type="Pfam" id="PF14111"/>
    </source>
</evidence>